<accession>A0A166NCK3</accession>
<dbReference type="EMBL" id="KV417524">
    <property type="protein sequence ID" value="KZP24872.1"/>
    <property type="molecule type" value="Genomic_DNA"/>
</dbReference>
<evidence type="ECO:0008006" key="3">
    <source>
        <dbReference type="Google" id="ProtNLM"/>
    </source>
</evidence>
<dbReference type="Pfam" id="PF07956">
    <property type="entry name" value="DUF1690"/>
    <property type="match status" value="1"/>
</dbReference>
<sequence length="182" mass="20349">MGSSQSQPQADEKVFYNETPIQFGEGVVNHLSDHLASPETTPDRQTTLDAHIRARIQADLHHLQEQEELVRQEIEVALEKENLEKEQSMAGEASGEQGEESVSGSVRSSTALMGDLEEISSKVDRYHSRHELEGIQAVKEKGEAVVSCYRSNPTTTLDCWREVTAFKASVAQAEQEYYNSLR</sequence>
<proteinExistence type="predicted"/>
<gene>
    <name evidence="2" type="ORF">FIBSPDRAFT_784251</name>
</gene>
<name>A0A166NCK3_9AGAM</name>
<feature type="region of interest" description="Disordered" evidence="1">
    <location>
        <begin position="81"/>
        <end position="107"/>
    </location>
</feature>
<dbReference type="AlphaFoldDB" id="A0A166NCK3"/>
<evidence type="ECO:0000313" key="2">
    <source>
        <dbReference type="EMBL" id="KZP24872.1"/>
    </source>
</evidence>
<reference evidence="2" key="1">
    <citation type="journal article" date="2016" name="Mol. Biol. Evol.">
        <title>Comparative Genomics of Early-Diverging Mushroom-Forming Fungi Provides Insights into the Origins of Lignocellulose Decay Capabilities.</title>
        <authorList>
            <person name="Nagy L.G."/>
            <person name="Riley R."/>
            <person name="Tritt A."/>
            <person name="Adam C."/>
            <person name="Daum C."/>
            <person name="Floudas D."/>
            <person name="Sun H."/>
            <person name="Yadav J.S."/>
            <person name="Pangilinan J."/>
            <person name="Larsson K.H."/>
            <person name="Matsuura K."/>
            <person name="Barry K."/>
            <person name="Labutti K."/>
            <person name="Kuo R."/>
            <person name="Ohm R.A."/>
            <person name="Bhattacharya S.S."/>
            <person name="Shirouzu T."/>
            <person name="Yoshinaga Y."/>
            <person name="Martin F.M."/>
            <person name="Grigoriev I.V."/>
            <person name="Hibbett D.S."/>
        </authorList>
    </citation>
    <scope>NUCLEOTIDE SEQUENCE [LARGE SCALE GENOMIC DNA]</scope>
    <source>
        <strain evidence="2">CBS 109695</strain>
    </source>
</reference>
<dbReference type="InterPro" id="IPR012471">
    <property type="entry name" value="DUF1690"/>
</dbReference>
<feature type="compositionally biased region" description="Low complexity" evidence="1">
    <location>
        <begin position="88"/>
        <end position="107"/>
    </location>
</feature>
<organism evidence="2">
    <name type="scientific">Athelia psychrophila</name>
    <dbReference type="NCBI Taxonomy" id="1759441"/>
    <lineage>
        <taxon>Eukaryota</taxon>
        <taxon>Fungi</taxon>
        <taxon>Dikarya</taxon>
        <taxon>Basidiomycota</taxon>
        <taxon>Agaricomycotina</taxon>
        <taxon>Agaricomycetes</taxon>
        <taxon>Agaricomycetidae</taxon>
        <taxon>Atheliales</taxon>
        <taxon>Atheliaceae</taxon>
        <taxon>Athelia</taxon>
    </lineage>
</organism>
<dbReference type="STRING" id="436010.A0A166NCK3"/>
<dbReference type="OrthoDB" id="5544375at2759"/>
<protein>
    <recommendedName>
        <fullName evidence="3">DUF1690-domain-containing protein</fullName>
    </recommendedName>
</protein>
<evidence type="ECO:0000256" key="1">
    <source>
        <dbReference type="SAM" id="MobiDB-lite"/>
    </source>
</evidence>